<evidence type="ECO:0000256" key="2">
    <source>
        <dbReference type="ARBA" id="ARBA00022512"/>
    </source>
</evidence>
<dbReference type="SMART" id="SM00698">
    <property type="entry name" value="MORN"/>
    <property type="match status" value="8"/>
</dbReference>
<evidence type="ECO:0000256" key="1">
    <source>
        <dbReference type="ARBA" id="ARBA00004191"/>
    </source>
</evidence>
<evidence type="ECO:0000256" key="5">
    <source>
        <dbReference type="ARBA" id="ARBA00022737"/>
    </source>
</evidence>
<dbReference type="Pfam" id="PF02493">
    <property type="entry name" value="MORN"/>
    <property type="match status" value="8"/>
</dbReference>
<dbReference type="SUPFAM" id="SSF52058">
    <property type="entry name" value="L domain-like"/>
    <property type="match status" value="3"/>
</dbReference>
<proteinExistence type="predicted"/>
<keyword evidence="5" id="KW-0677">Repeat</keyword>
<dbReference type="Proteomes" id="UP001642464">
    <property type="component" value="Unassembled WGS sequence"/>
</dbReference>
<evidence type="ECO:0000256" key="3">
    <source>
        <dbReference type="ARBA" id="ARBA00022525"/>
    </source>
</evidence>
<accession>A0ABP0KDL3</accession>
<protein>
    <submittedName>
        <fullName evidence="8">MORN repeat-containing protein 1</fullName>
    </submittedName>
</protein>
<evidence type="ECO:0000313" key="8">
    <source>
        <dbReference type="EMBL" id="CAK9024896.1"/>
    </source>
</evidence>
<organism evidence="8 9">
    <name type="scientific">Durusdinium trenchii</name>
    <dbReference type="NCBI Taxonomy" id="1381693"/>
    <lineage>
        <taxon>Eukaryota</taxon>
        <taxon>Sar</taxon>
        <taxon>Alveolata</taxon>
        <taxon>Dinophyceae</taxon>
        <taxon>Suessiales</taxon>
        <taxon>Symbiodiniaceae</taxon>
        <taxon>Durusdinium</taxon>
    </lineage>
</organism>
<name>A0ABP0KDL3_9DINO</name>
<dbReference type="InterPro" id="IPR003409">
    <property type="entry name" value="MORN"/>
</dbReference>
<keyword evidence="3" id="KW-0964">Secreted</keyword>
<feature type="compositionally biased region" description="Polar residues" evidence="7">
    <location>
        <begin position="944"/>
        <end position="959"/>
    </location>
</feature>
<dbReference type="InterPro" id="IPR036941">
    <property type="entry name" value="Rcpt_L-dom_sf"/>
</dbReference>
<comment type="subcellular location">
    <subcellularLocation>
        <location evidence="1">Secreted</location>
        <location evidence="1">Cell wall</location>
    </subcellularLocation>
</comment>
<dbReference type="PANTHER" id="PTHR31018:SF3">
    <property type="entry name" value="RECEPTOR PROTEIN-TYROSINE KINASE"/>
    <property type="match status" value="1"/>
</dbReference>
<feature type="region of interest" description="Disordered" evidence="7">
    <location>
        <begin position="935"/>
        <end position="974"/>
    </location>
</feature>
<evidence type="ECO:0000256" key="6">
    <source>
        <dbReference type="ARBA" id="ARBA00023180"/>
    </source>
</evidence>
<keyword evidence="2" id="KW-0134">Cell wall</keyword>
<sequence>FGFVHDGNELDWRHEPFNARTDVPLSTLAAEAWENARCAEVAYACYGDVDVSTDGRGSRCGNVTDGKVVASGVVKFPPLCLTAIYNGSLVIEGNAAVTAMSGFDALSFVDGDVELRGNKHLVSLRGLDALQTVSGDLVVEACGSLLSLSQLDKLVVKERFVQQHGSSYVPDEALHLPRRKARQPHTSLEKTEQCEWCSTMFEEDELVGLEGLHGLTSLEWVGGDLRLVGNEELINARGAEALHTVGGSVVLTDNYNLANLEGLDALAQIGGDFIVRRNAKLDSLDSLPALVEVGGSFEVIENEQLAAVGSFAALRAIRGDWIVRRNPFLARFGSGGAQLGIEQVGEKLVIEENRRLVTLQGLENLREVGASLILVHNELLTSLSPGLDQLLAIGGNMYVQGDLPDYSGLDSLRQVNGSVVVHGLRELTSLRGLEALEEVGRDLVVYLNPSLASVSELQGLRRIGNRMLIYENHALASISGLLDALHEVGESLRLESPNRTVHCPHGSGVRAGVAPVIRDTTLPEASQAAAADAPHGNWCTLHCSPPLVVGQGPRLQNCNEASSAEMAEGPEAQRGDGGPGPEDDAETPPRELTAVESVARGGEDRLDEGSPLVENDDPAKGDSDQREAQTQEEYTQEEYTGELLPNGLRHGKGTLVYAGGFFRYSGDWLNGIKHGCGRLDLGAKDNYYEGDFVDGEMTGRGTRRWSSGATYTGEWVLGEMEGEGVLVEADGVTCYEGSFHANKRHGNGTLTLADGSVYMGAFEHHQRTGRGTLECANGDMYHGDFVSGLFEGEGTATWENQDVYRGAWREGKRHGQGRFVDGITELCFEGLWVDDAPNKIPTRLTLCLPRVGESADEQAGPDALDAQGEASDEEDEQEEDTPRLTASIGDLWGDLLNVAVLQAKPHKLTARNRGRAVVWEESGRLLCLEAVDMDAEPPAAASGQGESDQGREQPSSTRRLPSRKRCLRSTKLIA</sequence>
<keyword evidence="9" id="KW-1185">Reference proteome</keyword>
<evidence type="ECO:0000313" key="9">
    <source>
        <dbReference type="Proteomes" id="UP001642464"/>
    </source>
</evidence>
<dbReference type="InterPro" id="IPR051648">
    <property type="entry name" value="CWI-Assembly_Regulator"/>
</dbReference>
<feature type="region of interest" description="Disordered" evidence="7">
    <location>
        <begin position="854"/>
        <end position="883"/>
    </location>
</feature>
<reference evidence="8 9" key="1">
    <citation type="submission" date="2024-02" db="EMBL/GenBank/DDBJ databases">
        <authorList>
            <person name="Chen Y."/>
            <person name="Shah S."/>
            <person name="Dougan E. K."/>
            <person name="Thang M."/>
            <person name="Chan C."/>
        </authorList>
    </citation>
    <scope>NUCLEOTIDE SEQUENCE [LARGE SCALE GENOMIC DNA]</scope>
</reference>
<evidence type="ECO:0000256" key="7">
    <source>
        <dbReference type="SAM" id="MobiDB-lite"/>
    </source>
</evidence>
<feature type="region of interest" description="Disordered" evidence="7">
    <location>
        <begin position="560"/>
        <end position="638"/>
    </location>
</feature>
<comment type="caution">
    <text evidence="8">The sequence shown here is derived from an EMBL/GenBank/DDBJ whole genome shotgun (WGS) entry which is preliminary data.</text>
</comment>
<dbReference type="EMBL" id="CAXAMM010011060">
    <property type="protein sequence ID" value="CAK9024896.1"/>
    <property type="molecule type" value="Genomic_DNA"/>
</dbReference>
<feature type="non-terminal residue" evidence="8">
    <location>
        <position position="1"/>
    </location>
</feature>
<dbReference type="PANTHER" id="PTHR31018">
    <property type="entry name" value="SPORULATION-SPECIFIC PROTEIN-RELATED"/>
    <property type="match status" value="1"/>
</dbReference>
<dbReference type="Gene3D" id="3.80.20.20">
    <property type="entry name" value="Receptor L-domain"/>
    <property type="match status" value="2"/>
</dbReference>
<evidence type="ECO:0000256" key="4">
    <source>
        <dbReference type="ARBA" id="ARBA00022729"/>
    </source>
</evidence>
<dbReference type="SUPFAM" id="SSF82185">
    <property type="entry name" value="Histone H3 K4-specific methyltransferase SET7/9 N-terminal domain"/>
    <property type="match status" value="2"/>
</dbReference>
<feature type="compositionally biased region" description="Basic and acidic residues" evidence="7">
    <location>
        <begin position="617"/>
        <end position="629"/>
    </location>
</feature>
<feature type="compositionally biased region" description="Acidic residues" evidence="7">
    <location>
        <begin position="870"/>
        <end position="879"/>
    </location>
</feature>
<keyword evidence="6" id="KW-0325">Glycoprotein</keyword>
<dbReference type="Gene3D" id="2.20.110.10">
    <property type="entry name" value="Histone H3 K4-specific methyltransferase SET7/9 N-terminal domain"/>
    <property type="match status" value="3"/>
</dbReference>
<keyword evidence="4" id="KW-0732">Signal</keyword>
<gene>
    <name evidence="8" type="ORF">SCF082_LOCUS16829</name>
</gene>